<keyword evidence="2" id="KW-0472">Membrane</keyword>
<dbReference type="NCBIfam" id="TIGR00254">
    <property type="entry name" value="GGDEF"/>
    <property type="match status" value="1"/>
</dbReference>
<dbReference type="SMART" id="SM00267">
    <property type="entry name" value="GGDEF"/>
    <property type="match status" value="1"/>
</dbReference>
<dbReference type="PROSITE" id="PS50883">
    <property type="entry name" value="EAL"/>
    <property type="match status" value="1"/>
</dbReference>
<reference evidence="5 6" key="1">
    <citation type="journal article" date="2014" name="Genome Announc.">
        <title>Draft Genome Sequence of Fervidicella metallireducens Strain AeBT, an Iron-Reducing Thermoanaerobe from the Great Artesian Basin.</title>
        <authorList>
            <person name="Patel B.K."/>
        </authorList>
    </citation>
    <scope>NUCLEOTIDE SEQUENCE [LARGE SCALE GENOMIC DNA]</scope>
    <source>
        <strain evidence="5 6">AeB</strain>
    </source>
</reference>
<dbReference type="InterPro" id="IPR035919">
    <property type="entry name" value="EAL_sf"/>
</dbReference>
<evidence type="ECO:0000259" key="3">
    <source>
        <dbReference type="PROSITE" id="PS50883"/>
    </source>
</evidence>
<feature type="domain" description="GGDEF" evidence="4">
    <location>
        <begin position="138"/>
        <end position="271"/>
    </location>
</feature>
<gene>
    <name evidence="5" type="ORF">Q428_09915</name>
</gene>
<evidence type="ECO:0000256" key="2">
    <source>
        <dbReference type="SAM" id="Phobius"/>
    </source>
</evidence>
<dbReference type="SUPFAM" id="SSF55073">
    <property type="entry name" value="Nucleotide cyclase"/>
    <property type="match status" value="1"/>
</dbReference>
<name>A0A017RTK2_9CLOT</name>
<organism evidence="5 6">
    <name type="scientific">Fervidicella metallireducens AeB</name>
    <dbReference type="NCBI Taxonomy" id="1403537"/>
    <lineage>
        <taxon>Bacteria</taxon>
        <taxon>Bacillati</taxon>
        <taxon>Bacillota</taxon>
        <taxon>Clostridia</taxon>
        <taxon>Eubacteriales</taxon>
        <taxon>Clostridiaceae</taxon>
        <taxon>Fervidicella</taxon>
    </lineage>
</organism>
<feature type="transmembrane region" description="Helical" evidence="2">
    <location>
        <begin position="12"/>
        <end position="32"/>
    </location>
</feature>
<dbReference type="Pfam" id="PF00563">
    <property type="entry name" value="EAL"/>
    <property type="match status" value="1"/>
</dbReference>
<dbReference type="Gene3D" id="3.30.70.270">
    <property type="match status" value="1"/>
</dbReference>
<evidence type="ECO:0000256" key="1">
    <source>
        <dbReference type="SAM" id="Coils"/>
    </source>
</evidence>
<dbReference type="FunFam" id="3.20.20.450:FF:000001">
    <property type="entry name" value="Cyclic di-GMP phosphodiesterase yahA"/>
    <property type="match status" value="1"/>
</dbReference>
<dbReference type="InterPro" id="IPR001633">
    <property type="entry name" value="EAL_dom"/>
</dbReference>
<dbReference type="PANTHER" id="PTHR33121">
    <property type="entry name" value="CYCLIC DI-GMP PHOSPHODIESTERASE PDEF"/>
    <property type="match status" value="1"/>
</dbReference>
<dbReference type="Proteomes" id="UP000019681">
    <property type="component" value="Unassembled WGS sequence"/>
</dbReference>
<dbReference type="InterPro" id="IPR000160">
    <property type="entry name" value="GGDEF_dom"/>
</dbReference>
<keyword evidence="2" id="KW-0812">Transmembrane</keyword>
<dbReference type="PROSITE" id="PS50887">
    <property type="entry name" value="GGDEF"/>
    <property type="match status" value="1"/>
</dbReference>
<sequence length="537" mass="61036">MKKNNSSVIIPLKYALFSLLWVVLSDKALYWLLDSRELSTKLSIIKGIVFIVITSLLIWYLIRDAERKVIKNYEELTAVYEQLSATEEELRAQYEELIENQEKINYLAYYDDLTGLPNKVLFKDRLSLEIYKAIETNSGGAVLFVDLDDFKKINDSLGYDVGDKLLKIAAEKFKKSVNSYDTVARFGGDTFLILLPGESHYTVIIEKTRVLLNEFKEEIQIDNNSLFVTVSIGISVFPNDGLDANTILKNAETALYQAKRKGRNTYCFFNDEMGSAVSRRLRIENGLRYALKNNELYLCYQPQVESKTGRIKGLEALIRWKSPELGMVPAGEFIPIAEETGIIVEIGKWVLENVCKQNKIWLTNGYNFDSISINISSIQLKQADFLDTVREILDTSGVEPQKIEIEITETAFMESLEENINKLKGLKDMGVKISLDDFGTGYSSLNYLRRLPISTLKIDKSFIDNICDSSSDRDITYGIIQLANKINLNVVAEGVEGKEQVDILKNMNCDIIQGYYFSKPIGSNEVEEVLKRGYFSI</sequence>
<dbReference type="CDD" id="cd01949">
    <property type="entry name" value="GGDEF"/>
    <property type="match status" value="1"/>
</dbReference>
<dbReference type="Gene3D" id="3.20.20.450">
    <property type="entry name" value="EAL domain"/>
    <property type="match status" value="1"/>
</dbReference>
<keyword evidence="2" id="KW-1133">Transmembrane helix</keyword>
<dbReference type="CDD" id="cd01948">
    <property type="entry name" value="EAL"/>
    <property type="match status" value="1"/>
</dbReference>
<dbReference type="InterPro" id="IPR029787">
    <property type="entry name" value="Nucleotide_cyclase"/>
</dbReference>
<keyword evidence="1" id="KW-0175">Coiled coil</keyword>
<evidence type="ECO:0000259" key="4">
    <source>
        <dbReference type="PROSITE" id="PS50887"/>
    </source>
</evidence>
<dbReference type="PANTHER" id="PTHR33121:SF70">
    <property type="entry name" value="SIGNALING PROTEIN YKOW"/>
    <property type="match status" value="1"/>
</dbReference>
<dbReference type="RefSeq" id="WP_051515095.1">
    <property type="nucleotide sequence ID" value="NZ_AZQP01000030.1"/>
</dbReference>
<keyword evidence="6" id="KW-1185">Reference proteome</keyword>
<dbReference type="SMART" id="SM00052">
    <property type="entry name" value="EAL"/>
    <property type="match status" value="1"/>
</dbReference>
<dbReference type="SUPFAM" id="SSF141868">
    <property type="entry name" value="EAL domain-like"/>
    <property type="match status" value="1"/>
</dbReference>
<proteinExistence type="predicted"/>
<dbReference type="AlphaFoldDB" id="A0A017RTK2"/>
<feature type="transmembrane region" description="Helical" evidence="2">
    <location>
        <begin position="44"/>
        <end position="62"/>
    </location>
</feature>
<dbReference type="EMBL" id="AZQP01000030">
    <property type="protein sequence ID" value="EYE88043.1"/>
    <property type="molecule type" value="Genomic_DNA"/>
</dbReference>
<accession>A0A017RTK2</accession>
<dbReference type="GO" id="GO:0071111">
    <property type="term" value="F:cyclic-guanylate-specific phosphodiesterase activity"/>
    <property type="evidence" value="ECO:0007669"/>
    <property type="project" value="InterPro"/>
</dbReference>
<evidence type="ECO:0000313" key="5">
    <source>
        <dbReference type="EMBL" id="EYE88043.1"/>
    </source>
</evidence>
<dbReference type="STRING" id="1403537.Q428_09915"/>
<comment type="caution">
    <text evidence="5">The sequence shown here is derived from an EMBL/GenBank/DDBJ whole genome shotgun (WGS) entry which is preliminary data.</text>
</comment>
<dbReference type="Pfam" id="PF00990">
    <property type="entry name" value="GGDEF"/>
    <property type="match status" value="1"/>
</dbReference>
<feature type="domain" description="EAL" evidence="3">
    <location>
        <begin position="280"/>
        <end position="534"/>
    </location>
</feature>
<dbReference type="InterPro" id="IPR043128">
    <property type="entry name" value="Rev_trsase/Diguanyl_cyclase"/>
</dbReference>
<dbReference type="InterPro" id="IPR050706">
    <property type="entry name" value="Cyclic-di-GMP_PDE-like"/>
</dbReference>
<feature type="coiled-coil region" evidence="1">
    <location>
        <begin position="73"/>
        <end position="103"/>
    </location>
</feature>
<evidence type="ECO:0000313" key="6">
    <source>
        <dbReference type="Proteomes" id="UP000019681"/>
    </source>
</evidence>
<protein>
    <submittedName>
        <fullName evidence="5">Diguanylate cyclase</fullName>
    </submittedName>
</protein>
<dbReference type="OrthoDB" id="9762141at2"/>